<dbReference type="Pfam" id="PF14905">
    <property type="entry name" value="OMP_b-brl_3"/>
    <property type="match status" value="1"/>
</dbReference>
<comment type="caution">
    <text evidence="7">The sequence shown here is derived from an EMBL/GenBank/DDBJ whole genome shotgun (WGS) entry which is preliminary data.</text>
</comment>
<evidence type="ECO:0000256" key="1">
    <source>
        <dbReference type="ARBA" id="ARBA00004442"/>
    </source>
</evidence>
<dbReference type="Gene3D" id="2.40.170.20">
    <property type="entry name" value="TonB-dependent receptor, beta-barrel domain"/>
    <property type="match status" value="1"/>
</dbReference>
<dbReference type="SUPFAM" id="SSF49464">
    <property type="entry name" value="Carboxypeptidase regulatory domain-like"/>
    <property type="match status" value="1"/>
</dbReference>
<feature type="signal peptide" evidence="5">
    <location>
        <begin position="1"/>
        <end position="23"/>
    </location>
</feature>
<gene>
    <name evidence="7" type="ORF">DSL64_06310</name>
</gene>
<keyword evidence="3" id="KW-0998">Cell outer membrane</keyword>
<dbReference type="InterPro" id="IPR037066">
    <property type="entry name" value="Plug_dom_sf"/>
</dbReference>
<evidence type="ECO:0000313" key="7">
    <source>
        <dbReference type="EMBL" id="REA63224.1"/>
    </source>
</evidence>
<keyword evidence="8" id="KW-1185">Reference proteome</keyword>
<feature type="domain" description="Outer membrane protein beta-barrel" evidence="6">
    <location>
        <begin position="381"/>
        <end position="786"/>
    </location>
</feature>
<dbReference type="AlphaFoldDB" id="A0A3D8YF88"/>
<dbReference type="Pfam" id="PF13620">
    <property type="entry name" value="CarboxypepD_reg"/>
    <property type="match status" value="1"/>
</dbReference>
<evidence type="ECO:0000259" key="6">
    <source>
        <dbReference type="Pfam" id="PF14905"/>
    </source>
</evidence>
<dbReference type="Gene3D" id="2.60.40.1120">
    <property type="entry name" value="Carboxypeptidase-like, regulatory domain"/>
    <property type="match status" value="1"/>
</dbReference>
<proteinExistence type="predicted"/>
<dbReference type="InterPro" id="IPR008969">
    <property type="entry name" value="CarboxyPept-like_regulatory"/>
</dbReference>
<sequence>MKASRFLLTLLCLFCCATGFVCAQSTIRGKLNNKEGKPVEFATVAVFLSADSSLVQAGLSDVDGVFEFKNIKVGSYYLTASSIGYQNFRSKSIKTGAGISSIGVCVMETAANDLQEVTITGQKSLVEMKQDRIVFNVENNIFSEGNTALELLEKAPGVTVDQDGNIALKGKEGVKVMLNGRLSYLSQSELATLLKATPSGTISKIEVITNPSSKYDAAGNSGMLNIVMKENKDSGLNGNISLNAARGRAGRYGAGISLNFRKDKWNLFSTYNHSQRTEIEFREDMRRFRNEGVVNRYSDQRTEATINPLSHNFKIGADYQISSRDIIGIMVDGNVGSSDNDLLTSNKLVDFATGNTIIDAQTKSVDGSKWNSLSYNLNYTHKFNDQGRELSADVNYSTNSFDANQRMETRYFDAFGENSRPLSGRNGIIPSYTDVYVGKVDYVHPLNGKSKLETGWKGSFVQVDNNLKYDTLSGNAWVKDAGTTNHFIYKEQIQAGYLNYSNEWGKLSVMAGLRLEYTQTEGHQVTTDSLVKRSYLKLFPSLFTTYQLSDDNSFQLSYSRRIGRPDYNDLNPFRIYRDPYQYHGGNPFLLPQLSHSFEISHNFKGVIITSLEYNHTADAINWLMQQVDSLNLTVSTRENLKSRSYLGASVSANLNPAPWWTINSFLNIFRSHFIGGDKIAVRGVDNAQVSFYGNLSNSFKILKDLSAEYSLNYTSPTVYGVYSNRSVFVMSAGLQKKLFAGKGNLKLTVNDLLAGRQRRNSARFDNLDFSGRVRFDSRAANLSFTYGFGKKISPARKRQSGSEDIENRVKREL</sequence>
<evidence type="ECO:0000256" key="2">
    <source>
        <dbReference type="ARBA" id="ARBA00023136"/>
    </source>
</evidence>
<dbReference type="EMBL" id="QNUL01000003">
    <property type="protein sequence ID" value="REA63224.1"/>
    <property type="molecule type" value="Genomic_DNA"/>
</dbReference>
<dbReference type="OrthoDB" id="905812at2"/>
<keyword evidence="5" id="KW-0732">Signal</keyword>
<dbReference type="SUPFAM" id="SSF56935">
    <property type="entry name" value="Porins"/>
    <property type="match status" value="1"/>
</dbReference>
<evidence type="ECO:0000256" key="4">
    <source>
        <dbReference type="SAM" id="MobiDB-lite"/>
    </source>
</evidence>
<organism evidence="7 8">
    <name type="scientific">Dyadobacter luteus</name>
    <dbReference type="NCBI Taxonomy" id="2259619"/>
    <lineage>
        <taxon>Bacteria</taxon>
        <taxon>Pseudomonadati</taxon>
        <taxon>Bacteroidota</taxon>
        <taxon>Cytophagia</taxon>
        <taxon>Cytophagales</taxon>
        <taxon>Spirosomataceae</taxon>
        <taxon>Dyadobacter</taxon>
    </lineage>
</organism>
<dbReference type="PANTHER" id="PTHR40980:SF4">
    <property type="entry name" value="TONB-DEPENDENT RECEPTOR-LIKE BETA-BARREL DOMAIN-CONTAINING PROTEIN"/>
    <property type="match status" value="1"/>
</dbReference>
<name>A0A3D8YF88_9BACT</name>
<dbReference type="PANTHER" id="PTHR40980">
    <property type="entry name" value="PLUG DOMAIN-CONTAINING PROTEIN"/>
    <property type="match status" value="1"/>
</dbReference>
<dbReference type="RefSeq" id="WP_115829812.1">
    <property type="nucleotide sequence ID" value="NZ_QNUL01000003.1"/>
</dbReference>
<feature type="chain" id="PRO_5017765266" description="Outer membrane protein beta-barrel domain-containing protein" evidence="5">
    <location>
        <begin position="24"/>
        <end position="813"/>
    </location>
</feature>
<keyword evidence="2" id="KW-0472">Membrane</keyword>
<dbReference type="InterPro" id="IPR041700">
    <property type="entry name" value="OMP_b-brl_3"/>
</dbReference>
<evidence type="ECO:0000256" key="5">
    <source>
        <dbReference type="SAM" id="SignalP"/>
    </source>
</evidence>
<dbReference type="InterPro" id="IPR036942">
    <property type="entry name" value="Beta-barrel_TonB_sf"/>
</dbReference>
<reference evidence="7 8" key="1">
    <citation type="submission" date="2018-07" db="EMBL/GenBank/DDBJ databases">
        <title>Dyadobacter roseus sp. nov., isolated from rose rhizosphere soil.</title>
        <authorList>
            <person name="Chen L."/>
        </authorList>
    </citation>
    <scope>NUCLEOTIDE SEQUENCE [LARGE SCALE GENOMIC DNA]</scope>
    <source>
        <strain evidence="7 8">RS19</strain>
    </source>
</reference>
<evidence type="ECO:0000256" key="3">
    <source>
        <dbReference type="ARBA" id="ARBA00023237"/>
    </source>
</evidence>
<evidence type="ECO:0000313" key="8">
    <source>
        <dbReference type="Proteomes" id="UP000256373"/>
    </source>
</evidence>
<dbReference type="Gene3D" id="2.170.130.10">
    <property type="entry name" value="TonB-dependent receptor, plug domain"/>
    <property type="match status" value="1"/>
</dbReference>
<dbReference type="GO" id="GO:0009279">
    <property type="term" value="C:cell outer membrane"/>
    <property type="evidence" value="ECO:0007669"/>
    <property type="project" value="UniProtKB-SubCell"/>
</dbReference>
<feature type="region of interest" description="Disordered" evidence="4">
    <location>
        <begin position="794"/>
        <end position="813"/>
    </location>
</feature>
<dbReference type="Proteomes" id="UP000256373">
    <property type="component" value="Unassembled WGS sequence"/>
</dbReference>
<accession>A0A3D8YF88</accession>
<comment type="subcellular location">
    <subcellularLocation>
        <location evidence="1">Cell outer membrane</location>
    </subcellularLocation>
</comment>
<protein>
    <recommendedName>
        <fullName evidence="6">Outer membrane protein beta-barrel domain-containing protein</fullName>
    </recommendedName>
</protein>